<dbReference type="SUPFAM" id="SSF51556">
    <property type="entry name" value="Metallo-dependent hydrolases"/>
    <property type="match status" value="1"/>
</dbReference>
<dbReference type="EMBL" id="JAAGRN010000003">
    <property type="protein sequence ID" value="NDY82565.1"/>
    <property type="molecule type" value="Genomic_DNA"/>
</dbReference>
<feature type="domain" description="Amidohydrolase-related" evidence="1">
    <location>
        <begin position="391"/>
        <end position="474"/>
    </location>
</feature>
<dbReference type="PANTHER" id="PTHR43135:SF3">
    <property type="entry name" value="ALPHA-D-RIBOSE 1-METHYLPHOSPHONATE 5-TRIPHOSPHATE DIPHOSPHATASE"/>
    <property type="match status" value="1"/>
</dbReference>
<evidence type="ECO:0000313" key="2">
    <source>
        <dbReference type="EMBL" id="NDY82565.1"/>
    </source>
</evidence>
<dbReference type="PANTHER" id="PTHR43135">
    <property type="entry name" value="ALPHA-D-RIBOSE 1-METHYLPHOSPHONATE 5-TRIPHOSPHATE DIPHOSPHATASE"/>
    <property type="match status" value="1"/>
</dbReference>
<reference evidence="2" key="1">
    <citation type="submission" date="2020-02" db="EMBL/GenBank/DDBJ databases">
        <authorList>
            <person name="Chen W.-M."/>
        </authorList>
    </citation>
    <scope>NUCLEOTIDE SEQUENCE</scope>
    <source>
        <strain evidence="2">NBD-18</strain>
    </source>
</reference>
<accession>A0A6B2R5E4</accession>
<dbReference type="Gene3D" id="1.20.58.520">
    <property type="entry name" value="Amidohydrolase"/>
    <property type="match status" value="1"/>
</dbReference>
<feature type="domain" description="Amidohydrolase-related" evidence="1">
    <location>
        <begin position="100"/>
        <end position="236"/>
    </location>
</feature>
<dbReference type="Gene3D" id="2.30.40.10">
    <property type="entry name" value="Urease, subunit C, domain 1"/>
    <property type="match status" value="2"/>
</dbReference>
<dbReference type="InterPro" id="IPR051781">
    <property type="entry name" value="Metallo-dep_Hydrolase"/>
</dbReference>
<dbReference type="SUPFAM" id="SSF51338">
    <property type="entry name" value="Composite domain of metallo-dependent hydrolases"/>
    <property type="match status" value="1"/>
</dbReference>
<sequence>MTDNIDVGEEITKLMFEPKGMNPAIPATSRDRGMGPYNRLVLRGATVIDGTGAPPSGPVDIVVEGGRITELKIVGSPNKAINPANRPAPGDHEIDCHGKWVTPGLIDCHAHVGTPWHGMSGQVPTADYVYKLWLAHGVTTVREMGSMNGMGYMLAQREASEKNEIAAPRLILHAYFPAVNERIKTIYTPEQAKEWVRRIKDRGADGIKFFGAPPAIMKAALEEATKQGLRTGCHHAQMAVTRVNALKSAQWGLNSSEHYYGIPEALFENRIVQNFPADYNYGDEYFRFSVSGQMFMQAAQPGSRKWNDVLEQFLETGHTFVPTFGIYDANRDLMRARRADWHGDYTVKTIWKYFQPQRGGHGAYWYRWSTTNEVEWKQNYRLWMQFVNEYKNLGGRVCTGSDSGFIYQIFGFGLIRELELLQEAGFHPIEVMRSATSMGAELLGIDDDTGSIDLGKRADLLVHDLNPLEDFKLMYGTGAIRLNDETGKAEWKRSLRYTIKAGLIFDTEQLLADVRDIVNQSWSDDDHDRPPKR</sequence>
<evidence type="ECO:0000259" key="1">
    <source>
        <dbReference type="Pfam" id="PF01979"/>
    </source>
</evidence>
<name>A0A6B2R5E4_9BURK</name>
<dbReference type="Gene3D" id="3.20.20.140">
    <property type="entry name" value="Metal-dependent hydrolases"/>
    <property type="match status" value="1"/>
</dbReference>
<proteinExistence type="predicted"/>
<dbReference type="Gene3D" id="3.40.50.10910">
    <property type="entry name" value="Amidohydrolase"/>
    <property type="match status" value="1"/>
</dbReference>
<dbReference type="InterPro" id="IPR011059">
    <property type="entry name" value="Metal-dep_hydrolase_composite"/>
</dbReference>
<dbReference type="AlphaFoldDB" id="A0A6B2R5E4"/>
<dbReference type="InterPro" id="IPR032466">
    <property type="entry name" value="Metal_Hydrolase"/>
</dbReference>
<gene>
    <name evidence="2" type="ORF">G3I67_04895</name>
</gene>
<protein>
    <submittedName>
        <fullName evidence="2">Amidohydrolase family protein</fullName>
    </submittedName>
</protein>
<dbReference type="InterPro" id="IPR006680">
    <property type="entry name" value="Amidohydro-rel"/>
</dbReference>
<keyword evidence="2" id="KW-0378">Hydrolase</keyword>
<dbReference type="GO" id="GO:0016810">
    <property type="term" value="F:hydrolase activity, acting on carbon-nitrogen (but not peptide) bonds"/>
    <property type="evidence" value="ECO:0007669"/>
    <property type="project" value="InterPro"/>
</dbReference>
<dbReference type="Pfam" id="PF01979">
    <property type="entry name" value="Amidohydro_1"/>
    <property type="match status" value="2"/>
</dbReference>
<dbReference type="Gene3D" id="3.30.110.90">
    <property type="entry name" value="Amidohydrolase"/>
    <property type="match status" value="1"/>
</dbReference>
<organism evidence="2">
    <name type="scientific">Sheuella amnicola</name>
    <dbReference type="NCBI Taxonomy" id="2707330"/>
    <lineage>
        <taxon>Bacteria</taxon>
        <taxon>Pseudomonadati</taxon>
        <taxon>Pseudomonadota</taxon>
        <taxon>Betaproteobacteria</taxon>
        <taxon>Burkholderiales</taxon>
        <taxon>Alcaligenaceae</taxon>
        <taxon>Sheuella</taxon>
    </lineage>
</organism>
<comment type="caution">
    <text evidence="2">The sequence shown here is derived from an EMBL/GenBank/DDBJ whole genome shotgun (WGS) entry which is preliminary data.</text>
</comment>